<feature type="domain" description="DUF2007" evidence="1">
    <location>
        <begin position="1"/>
        <end position="66"/>
    </location>
</feature>
<accession>A0A3B0XSX6</accession>
<name>A0A3B0XSX6_9ZZZZ</name>
<sequence>MIKIYCASNIAEAQIVTGLLLNYNIPAYAGGILLQGGIGDLSAMDFATISVPNNYAQQARELIHQYEAGELIIDGDEPEHP</sequence>
<dbReference type="InterPro" id="IPR018551">
    <property type="entry name" value="DUF2007"/>
</dbReference>
<organism evidence="2">
    <name type="scientific">hydrothermal vent metagenome</name>
    <dbReference type="NCBI Taxonomy" id="652676"/>
    <lineage>
        <taxon>unclassified sequences</taxon>
        <taxon>metagenomes</taxon>
        <taxon>ecological metagenomes</taxon>
    </lineage>
</organism>
<reference evidence="2" key="1">
    <citation type="submission" date="2018-06" db="EMBL/GenBank/DDBJ databases">
        <authorList>
            <person name="Zhirakovskaya E."/>
        </authorList>
    </citation>
    <scope>NUCLEOTIDE SEQUENCE</scope>
</reference>
<proteinExistence type="predicted"/>
<evidence type="ECO:0000259" key="1">
    <source>
        <dbReference type="Pfam" id="PF09413"/>
    </source>
</evidence>
<dbReference type="AlphaFoldDB" id="A0A3B0XSX6"/>
<dbReference type="EMBL" id="UOFG01000271">
    <property type="protein sequence ID" value="VAW66377.1"/>
    <property type="molecule type" value="Genomic_DNA"/>
</dbReference>
<gene>
    <name evidence="2" type="ORF">MNBD_GAMMA11-1646</name>
</gene>
<protein>
    <recommendedName>
        <fullName evidence="1">DUF2007 domain-containing protein</fullName>
    </recommendedName>
</protein>
<evidence type="ECO:0000313" key="2">
    <source>
        <dbReference type="EMBL" id="VAW66377.1"/>
    </source>
</evidence>
<dbReference type="Pfam" id="PF09413">
    <property type="entry name" value="DUF2007"/>
    <property type="match status" value="1"/>
</dbReference>